<dbReference type="Pfam" id="PF11197">
    <property type="entry name" value="DUF2835"/>
    <property type="match status" value="1"/>
</dbReference>
<dbReference type="EMBL" id="JAMTCD010000001">
    <property type="protein sequence ID" value="MCT7940210.1"/>
    <property type="molecule type" value="Genomic_DNA"/>
</dbReference>
<accession>A0A9X2WJC6</accession>
<sequence>MVFYFNIFISYRKFSSYYHGYSDSVALTDVDGRHLQINAKYFRPFLTLNGIQGNFKLELDSKGAYKSLTKLE</sequence>
<dbReference type="AlphaFoldDB" id="A0A9X2WJC6"/>
<reference evidence="1" key="1">
    <citation type="journal article" date="2023" name="Int. J. Syst. Evol. Microbiol.">
        <title>&lt;i&gt;Shewanella septentrionalis&lt;/i&gt; sp. nov. and &lt;i&gt;Shewanella holmiensis&lt;/i&gt; sp. nov., isolated from Baltic Sea water and sediments.</title>
        <authorList>
            <person name="Martin-Rodriguez A.J."/>
            <person name="Thorell K."/>
            <person name="Joffre E."/>
            <person name="Jensie-Markopoulos S."/>
            <person name="Moore E.R.B."/>
            <person name="Sjoling A."/>
        </authorList>
    </citation>
    <scope>NUCLEOTIDE SEQUENCE</scope>
    <source>
        <strain evidence="1">SP1S2-7</strain>
    </source>
</reference>
<dbReference type="RefSeq" id="WP_261296676.1">
    <property type="nucleotide sequence ID" value="NZ_JAMTCD010000001.1"/>
</dbReference>
<comment type="caution">
    <text evidence="1">The sequence shown here is derived from an EMBL/GenBank/DDBJ whole genome shotgun (WGS) entry which is preliminary data.</text>
</comment>
<protein>
    <submittedName>
        <fullName evidence="1">DUF2835 domain-containing protein</fullName>
    </submittedName>
</protein>
<organism evidence="1 2">
    <name type="scientific">Shewanella holmiensis</name>
    <dbReference type="NCBI Taxonomy" id="2952222"/>
    <lineage>
        <taxon>Bacteria</taxon>
        <taxon>Pseudomonadati</taxon>
        <taxon>Pseudomonadota</taxon>
        <taxon>Gammaproteobacteria</taxon>
        <taxon>Alteromonadales</taxon>
        <taxon>Shewanellaceae</taxon>
        <taxon>Shewanella</taxon>
    </lineage>
</organism>
<keyword evidence="2" id="KW-1185">Reference proteome</keyword>
<evidence type="ECO:0000313" key="1">
    <source>
        <dbReference type="EMBL" id="MCT7940210.1"/>
    </source>
</evidence>
<name>A0A9X2WJC6_9GAMM</name>
<evidence type="ECO:0000313" key="2">
    <source>
        <dbReference type="Proteomes" id="UP001155546"/>
    </source>
</evidence>
<dbReference type="Proteomes" id="UP001155546">
    <property type="component" value="Unassembled WGS sequence"/>
</dbReference>
<proteinExistence type="predicted"/>
<gene>
    <name evidence="1" type="ORF">NE535_00135</name>
</gene>
<dbReference type="InterPro" id="IPR021363">
    <property type="entry name" value="DUF2835"/>
</dbReference>